<gene>
    <name evidence="2" type="ORF">I6J18_02490</name>
</gene>
<feature type="transmembrane region" description="Helical" evidence="1">
    <location>
        <begin position="88"/>
        <end position="108"/>
    </location>
</feature>
<evidence type="ECO:0000313" key="3">
    <source>
        <dbReference type="Proteomes" id="UP000595254"/>
    </source>
</evidence>
<dbReference type="AlphaFoldDB" id="A0A974NN68"/>
<accession>A0A974NN68</accession>
<keyword evidence="3" id="KW-1185">Reference proteome</keyword>
<keyword evidence="1" id="KW-0472">Membrane</keyword>
<feature type="transmembrane region" description="Helical" evidence="1">
    <location>
        <begin position="114"/>
        <end position="136"/>
    </location>
</feature>
<feature type="transmembrane region" description="Helical" evidence="1">
    <location>
        <begin position="38"/>
        <end position="61"/>
    </location>
</feature>
<keyword evidence="1" id="KW-1133">Transmembrane helix</keyword>
<name>A0A974NN68_PERPY</name>
<feature type="transmembrane region" description="Helical" evidence="1">
    <location>
        <begin position="7"/>
        <end position="26"/>
    </location>
</feature>
<dbReference type="EMBL" id="CP068053">
    <property type="protein sequence ID" value="QQT00811.1"/>
    <property type="molecule type" value="Genomic_DNA"/>
</dbReference>
<evidence type="ECO:0000256" key="1">
    <source>
        <dbReference type="SAM" id="Phobius"/>
    </source>
</evidence>
<dbReference type="RefSeq" id="WP_201647853.1">
    <property type="nucleotide sequence ID" value="NZ_CP068053.1"/>
</dbReference>
<keyword evidence="1" id="KW-0812">Transmembrane</keyword>
<proteinExistence type="predicted"/>
<dbReference type="KEGG" id="ppsr:I6J18_02490"/>
<protein>
    <submittedName>
        <fullName evidence="2">General stress protein</fullName>
    </submittedName>
</protein>
<evidence type="ECO:0000313" key="2">
    <source>
        <dbReference type="EMBL" id="QQT00811.1"/>
    </source>
</evidence>
<sequence>MEKRLEYLYKGESFAIVMFVFLSYVVNKVYPELHLYSLLSFWMSFFLLEFLLLQGAAYWCAKLNMLKRKNSSETPVHIVRKLKSLEKFTIGLFIVSLVLFVIDLLRFYPTLPEGGLLIAACIYVFAFLEYINYFYVQLSYDNLSDISYLLKSRRLKQSCISKDYRRLTRMKK</sequence>
<reference evidence="2 3" key="1">
    <citation type="submission" date="2021-01" db="EMBL/GenBank/DDBJ databases">
        <title>FDA dAtabase for Regulatory Grade micrObial Sequences (FDA-ARGOS): Supporting development and validation of Infectious Disease Dx tests.</title>
        <authorList>
            <person name="Nelson B."/>
            <person name="Plummer A."/>
            <person name="Tallon L."/>
            <person name="Sadzewicz L."/>
            <person name="Zhao X."/>
            <person name="Boylan J."/>
            <person name="Ott S."/>
            <person name="Bowen H."/>
            <person name="Vavikolanu K."/>
            <person name="Mehta A."/>
            <person name="Aluvathingal J."/>
            <person name="Nadendla S."/>
            <person name="Myers T."/>
            <person name="Yan Y."/>
            <person name="Sichtig H."/>
        </authorList>
    </citation>
    <scope>NUCLEOTIDE SEQUENCE [LARGE SCALE GENOMIC DNA]</scope>
    <source>
        <strain evidence="2 3">FDAARGOS_1161</strain>
    </source>
</reference>
<dbReference type="Proteomes" id="UP000595254">
    <property type="component" value="Chromosome"/>
</dbReference>
<organism evidence="2 3">
    <name type="scientific">Peribacillus psychrosaccharolyticus</name>
    <name type="common">Bacillus psychrosaccharolyticus</name>
    <dbReference type="NCBI Taxonomy" id="1407"/>
    <lineage>
        <taxon>Bacteria</taxon>
        <taxon>Bacillati</taxon>
        <taxon>Bacillota</taxon>
        <taxon>Bacilli</taxon>
        <taxon>Bacillales</taxon>
        <taxon>Bacillaceae</taxon>
        <taxon>Peribacillus</taxon>
    </lineage>
</organism>